<name>A0A7R7EI00_9FIRM</name>
<reference evidence="2 3" key="1">
    <citation type="submission" date="2020-11" db="EMBL/GenBank/DDBJ databases">
        <title>Draft genome sequencing of a Lachnospiraceae strain isolated from anoxic soil subjected to BSD treatment.</title>
        <authorList>
            <person name="Uek A."/>
            <person name="Tonouchi A."/>
        </authorList>
    </citation>
    <scope>NUCLEOTIDE SEQUENCE [LARGE SCALE GENOMIC DNA]</scope>
    <source>
        <strain evidence="2 3">TB5</strain>
    </source>
</reference>
<keyword evidence="3" id="KW-1185">Reference proteome</keyword>
<evidence type="ECO:0000313" key="2">
    <source>
        <dbReference type="EMBL" id="BCN28787.1"/>
    </source>
</evidence>
<feature type="transmembrane region" description="Helical" evidence="1">
    <location>
        <begin position="53"/>
        <end position="75"/>
    </location>
</feature>
<feature type="transmembrane region" description="Helical" evidence="1">
    <location>
        <begin position="87"/>
        <end position="106"/>
    </location>
</feature>
<feature type="transmembrane region" description="Helical" evidence="1">
    <location>
        <begin position="121"/>
        <end position="144"/>
    </location>
</feature>
<keyword evidence="1" id="KW-0812">Transmembrane</keyword>
<feature type="transmembrane region" description="Helical" evidence="1">
    <location>
        <begin position="12"/>
        <end position="33"/>
    </location>
</feature>
<protein>
    <submittedName>
        <fullName evidence="2">Uncharacterized protein</fullName>
    </submittedName>
</protein>
<keyword evidence="1" id="KW-0472">Membrane</keyword>
<accession>A0A7R7EI00</accession>
<feature type="transmembrane region" description="Helical" evidence="1">
    <location>
        <begin position="170"/>
        <end position="191"/>
    </location>
</feature>
<dbReference type="RefSeq" id="WP_271714096.1">
    <property type="nucleotide sequence ID" value="NZ_AP024169.1"/>
</dbReference>
<evidence type="ECO:0000256" key="1">
    <source>
        <dbReference type="SAM" id="Phobius"/>
    </source>
</evidence>
<keyword evidence="1" id="KW-1133">Transmembrane helix</keyword>
<gene>
    <name evidence="2" type="ORF">bsdtb5_00820</name>
</gene>
<evidence type="ECO:0000313" key="3">
    <source>
        <dbReference type="Proteomes" id="UP000595897"/>
    </source>
</evidence>
<dbReference type="Proteomes" id="UP000595897">
    <property type="component" value="Chromosome"/>
</dbReference>
<dbReference type="EMBL" id="AP024169">
    <property type="protein sequence ID" value="BCN28787.1"/>
    <property type="molecule type" value="Genomic_DNA"/>
</dbReference>
<organism evidence="2 3">
    <name type="scientific">Anaeromicropila herbilytica</name>
    <dbReference type="NCBI Taxonomy" id="2785025"/>
    <lineage>
        <taxon>Bacteria</taxon>
        <taxon>Bacillati</taxon>
        <taxon>Bacillota</taxon>
        <taxon>Clostridia</taxon>
        <taxon>Lachnospirales</taxon>
        <taxon>Lachnospiraceae</taxon>
        <taxon>Anaeromicropila</taxon>
    </lineage>
</organism>
<sequence>MTNKNISWCWNRLCDLVAVAYFAFLIYTLYIMFRQVLFMFCDIYDMLRGVDYLYNVQALEWVSIACFFFGISYAIPLFHRIYRVMPWFYVFTITWLVNSLIISLGYKEVQFGHKFNNGNYIIIYFILAIIQVILLRILMCWYLYNRPLKCFINQAEQKSRMKRSNKNETSIIIFGCILTVVGLALILHYTAMYS</sequence>
<dbReference type="AlphaFoldDB" id="A0A7R7EI00"/>
<proteinExistence type="predicted"/>
<dbReference type="KEGG" id="ahb:bsdtb5_00820"/>